<dbReference type="Pfam" id="PF00931">
    <property type="entry name" value="NB-ARC"/>
    <property type="match status" value="1"/>
</dbReference>
<evidence type="ECO:0000256" key="6">
    <source>
        <dbReference type="SAM" id="Coils"/>
    </source>
</evidence>
<dbReference type="InterPro" id="IPR050905">
    <property type="entry name" value="Plant_NBS-LRR"/>
</dbReference>
<dbReference type="SUPFAM" id="SSF52540">
    <property type="entry name" value="P-loop containing nucleoside triphosphate hydrolases"/>
    <property type="match status" value="1"/>
</dbReference>
<comment type="similarity">
    <text evidence="1">Belongs to the disease resistance NB-LRR family.</text>
</comment>
<dbReference type="InterPro" id="IPR042197">
    <property type="entry name" value="Apaf_helical"/>
</dbReference>
<feature type="domain" description="NB-ARC" evidence="7">
    <location>
        <begin position="108"/>
        <end position="265"/>
    </location>
</feature>
<evidence type="ECO:0000256" key="4">
    <source>
        <dbReference type="ARBA" id="ARBA00022821"/>
    </source>
</evidence>
<dbReference type="Gene3D" id="1.10.8.430">
    <property type="entry name" value="Helical domain of apoptotic protease-activating factors"/>
    <property type="match status" value="1"/>
</dbReference>
<gene>
    <name evidence="8" type="ORF">FPE_LOCUS23928</name>
</gene>
<dbReference type="PRINTS" id="PR00364">
    <property type="entry name" value="DISEASERSIST"/>
</dbReference>
<dbReference type="EMBL" id="OU503049">
    <property type="protein sequence ID" value="CAI9776498.1"/>
    <property type="molecule type" value="Genomic_DNA"/>
</dbReference>
<accession>A0AAD1ZVG8</accession>
<dbReference type="InterPro" id="IPR027417">
    <property type="entry name" value="P-loop_NTPase"/>
</dbReference>
<dbReference type="PANTHER" id="PTHR33463:SF187">
    <property type="entry name" value="AND NB-ARC DOMAIN DISEASE RESISTANCE PROTEIN, PUTATIVE-RELATED"/>
    <property type="match status" value="1"/>
</dbReference>
<keyword evidence="3" id="KW-0547">Nucleotide-binding</keyword>
<keyword evidence="6" id="KW-0175">Coiled coil</keyword>
<dbReference type="PANTHER" id="PTHR33463">
    <property type="entry name" value="NB-ARC DOMAIN-CONTAINING PROTEIN-RELATED"/>
    <property type="match status" value="1"/>
</dbReference>
<dbReference type="GO" id="GO:0006952">
    <property type="term" value="P:defense response"/>
    <property type="evidence" value="ECO:0007669"/>
    <property type="project" value="UniProtKB-KW"/>
</dbReference>
<evidence type="ECO:0000256" key="2">
    <source>
        <dbReference type="ARBA" id="ARBA00022614"/>
    </source>
</evidence>
<keyword evidence="4" id="KW-0611">Plant defense</keyword>
<keyword evidence="9" id="KW-1185">Reference proteome</keyword>
<evidence type="ECO:0000256" key="5">
    <source>
        <dbReference type="ARBA" id="ARBA00022840"/>
    </source>
</evidence>
<evidence type="ECO:0000259" key="7">
    <source>
        <dbReference type="Pfam" id="PF00931"/>
    </source>
</evidence>
<dbReference type="Proteomes" id="UP000834106">
    <property type="component" value="Chromosome 14"/>
</dbReference>
<dbReference type="AlphaFoldDB" id="A0AAD1ZVG8"/>
<keyword evidence="5" id="KW-0067">ATP-binding</keyword>
<evidence type="ECO:0000256" key="3">
    <source>
        <dbReference type="ARBA" id="ARBA00022741"/>
    </source>
</evidence>
<name>A0AAD1ZVG8_9LAMI</name>
<organism evidence="8 9">
    <name type="scientific">Fraxinus pennsylvanica</name>
    <dbReference type="NCBI Taxonomy" id="56036"/>
    <lineage>
        <taxon>Eukaryota</taxon>
        <taxon>Viridiplantae</taxon>
        <taxon>Streptophyta</taxon>
        <taxon>Embryophyta</taxon>
        <taxon>Tracheophyta</taxon>
        <taxon>Spermatophyta</taxon>
        <taxon>Magnoliopsida</taxon>
        <taxon>eudicotyledons</taxon>
        <taxon>Gunneridae</taxon>
        <taxon>Pentapetalae</taxon>
        <taxon>asterids</taxon>
        <taxon>lamiids</taxon>
        <taxon>Lamiales</taxon>
        <taxon>Oleaceae</taxon>
        <taxon>Oleeae</taxon>
        <taxon>Fraxinus</taxon>
    </lineage>
</organism>
<proteinExistence type="inferred from homology"/>
<dbReference type="InterPro" id="IPR002182">
    <property type="entry name" value="NB-ARC"/>
</dbReference>
<evidence type="ECO:0000256" key="1">
    <source>
        <dbReference type="ARBA" id="ARBA00008894"/>
    </source>
</evidence>
<evidence type="ECO:0000313" key="8">
    <source>
        <dbReference type="EMBL" id="CAI9776498.1"/>
    </source>
</evidence>
<evidence type="ECO:0000313" key="9">
    <source>
        <dbReference type="Proteomes" id="UP000834106"/>
    </source>
</evidence>
<dbReference type="FunFam" id="3.40.50.300:FF:001091">
    <property type="entry name" value="Probable disease resistance protein At1g61300"/>
    <property type="match status" value="1"/>
</dbReference>
<protein>
    <recommendedName>
        <fullName evidence="7">NB-ARC domain-containing protein</fullName>
    </recommendedName>
</protein>
<keyword evidence="2" id="KW-0433">Leucine-rich repeat</keyword>
<reference evidence="8" key="1">
    <citation type="submission" date="2023-05" db="EMBL/GenBank/DDBJ databases">
        <authorList>
            <person name="Huff M."/>
        </authorList>
    </citation>
    <scope>NUCLEOTIDE SEQUENCE</scope>
</reference>
<dbReference type="GO" id="GO:0005524">
    <property type="term" value="F:ATP binding"/>
    <property type="evidence" value="ECO:0007669"/>
    <property type="project" value="UniProtKB-KW"/>
</dbReference>
<dbReference type="Gene3D" id="3.40.50.300">
    <property type="entry name" value="P-loop containing nucleotide triphosphate hydrolases"/>
    <property type="match status" value="1"/>
</dbReference>
<sequence length="315" mass="35816">MAETLTNIAAEVVRNCNNLKGKVQNLKRKIERLSSQAADVIVMLREAELHSSKKRKREVEDWLTIVEKKKKEFESLEKEVNESGFYSRIQLAKHVNKMIGKWQNLSTKKIWLSLRDDKVLGIGIYGMAGVGKTTLAMHVHNNLLTESIFLGNVYWITVSQEFSIHKLQNDIAKTLDLDISNEDDEKKRAAKLYLAFRTKKKFVLILDNLWNGIATEKIGISPEMNGFKLIITSRSLEVCRSIKCQVNIKVEPLSEEDAWKLFIEKLGYGIKLPSETEGIAKKVAKRRAGLPLGIITMAGSMSGVMDIHEWRDAME</sequence>
<dbReference type="GO" id="GO:0043531">
    <property type="term" value="F:ADP binding"/>
    <property type="evidence" value="ECO:0007669"/>
    <property type="project" value="InterPro"/>
</dbReference>
<feature type="coiled-coil region" evidence="6">
    <location>
        <begin position="9"/>
        <end position="79"/>
    </location>
</feature>